<sequence length="60" mass="6797">YARPRTPRCRCPTSTPCCSCSASRATRSRRPTPPIRRPTGRRRASPCRPRVFAQPFPVRG</sequence>
<accession>A0A6J4KYR2</accession>
<feature type="non-terminal residue" evidence="2">
    <location>
        <position position="1"/>
    </location>
</feature>
<gene>
    <name evidence="2" type="ORF">AVDCRST_MAG16-616</name>
</gene>
<proteinExistence type="predicted"/>
<protein>
    <submittedName>
        <fullName evidence="2">Uncharacterized protein</fullName>
    </submittedName>
</protein>
<dbReference type="EMBL" id="CADCUE010000048">
    <property type="protein sequence ID" value="CAA9318288.1"/>
    <property type="molecule type" value="Genomic_DNA"/>
</dbReference>
<reference evidence="2" key="1">
    <citation type="submission" date="2020-02" db="EMBL/GenBank/DDBJ databases">
        <authorList>
            <person name="Meier V. D."/>
        </authorList>
    </citation>
    <scope>NUCLEOTIDE SEQUENCE</scope>
    <source>
        <strain evidence="2">AVDCRST_MAG16</strain>
    </source>
</reference>
<organism evidence="2">
    <name type="scientific">uncultured Frankineae bacterium</name>
    <dbReference type="NCBI Taxonomy" id="437475"/>
    <lineage>
        <taxon>Bacteria</taxon>
        <taxon>Bacillati</taxon>
        <taxon>Actinomycetota</taxon>
        <taxon>Actinomycetes</taxon>
        <taxon>Frankiales</taxon>
        <taxon>environmental samples</taxon>
    </lineage>
</organism>
<evidence type="ECO:0000256" key="1">
    <source>
        <dbReference type="SAM" id="MobiDB-lite"/>
    </source>
</evidence>
<evidence type="ECO:0000313" key="2">
    <source>
        <dbReference type="EMBL" id="CAA9318288.1"/>
    </source>
</evidence>
<feature type="region of interest" description="Disordered" evidence="1">
    <location>
        <begin position="21"/>
        <end position="48"/>
    </location>
</feature>
<dbReference type="AlphaFoldDB" id="A0A6J4KYR2"/>
<name>A0A6J4KYR2_9ACTN</name>
<feature type="non-terminal residue" evidence="2">
    <location>
        <position position="60"/>
    </location>
</feature>